<feature type="domain" description="MULE transposase" evidence="3">
    <location>
        <begin position="487"/>
        <end position="579"/>
    </location>
</feature>
<reference evidence="4 5" key="1">
    <citation type="submission" date="2024-02" db="EMBL/GenBank/DDBJ databases">
        <title>High-quality chromosome-scale genome assembly of Pensacola bahiagrass (Paspalum notatum Flugge var. saurae).</title>
        <authorList>
            <person name="Vega J.M."/>
            <person name="Podio M."/>
            <person name="Orjuela J."/>
            <person name="Siena L.A."/>
            <person name="Pessino S.C."/>
            <person name="Combes M.C."/>
            <person name="Mariac C."/>
            <person name="Albertini E."/>
            <person name="Pupilli F."/>
            <person name="Ortiz J.P.A."/>
            <person name="Leblanc O."/>
        </authorList>
    </citation>
    <scope>NUCLEOTIDE SEQUENCE [LARGE SCALE GENOMIC DNA]</scope>
    <source>
        <strain evidence="4">R1</strain>
        <tissue evidence="4">Leaf</tissue>
    </source>
</reference>
<dbReference type="InterPro" id="IPR004330">
    <property type="entry name" value="FAR1_DNA_bnd_dom"/>
</dbReference>
<dbReference type="PANTHER" id="PTHR47718:SF5">
    <property type="entry name" value="PROTEIN FAR1-RELATED SEQUENCE 8-LIKE"/>
    <property type="match status" value="1"/>
</dbReference>
<feature type="compositionally biased region" description="Polar residues" evidence="1">
    <location>
        <begin position="305"/>
        <end position="322"/>
    </location>
</feature>
<protein>
    <recommendedName>
        <fullName evidence="6">Protein FAR1-RELATED SEQUENCE</fullName>
    </recommendedName>
</protein>
<dbReference type="AlphaFoldDB" id="A0AAQ3SXB9"/>
<feature type="region of interest" description="Disordered" evidence="1">
    <location>
        <begin position="829"/>
        <end position="852"/>
    </location>
</feature>
<feature type="domain" description="FAR1" evidence="2">
    <location>
        <begin position="263"/>
        <end position="366"/>
    </location>
</feature>
<proteinExistence type="predicted"/>
<dbReference type="Pfam" id="PF10551">
    <property type="entry name" value="MULE"/>
    <property type="match status" value="1"/>
</dbReference>
<feature type="region of interest" description="Disordered" evidence="1">
    <location>
        <begin position="192"/>
        <end position="214"/>
    </location>
</feature>
<sequence length="953" mass="108589">MEPPPGHVILEQIGQGDRSGSRNHLQVGIEAGGPFVDAKHIYAAGGCGEFEQYALGMIRSDKGGYMELMMEQIRLSQGEITTDTEKETSYSVHIPNHNNSLEGAANMSYTEMLLGGDSTIENTYLQEGMSGWGASSVTETGGSSNTSNQATTMECNSDLENVEAVYHRNLLETMQIECLPFSVAGLADPIAPTPHDETGLEEADTETKRTDGDEELTEEQIEDFILSEQIAASEGNNASIDSKYTPQIGMEFETKEDAQHFLCFYGFLAGFKPVITHTYRTTSRKRNNEITKIEIKCDRHGKTVTGESESTEQDMSVPQGAQDTKEKRNTNVHIKTDCKVVMVIKEKQNRWVIARLDLDHNHELVPDDSTQLFSGHKYMTDMEKGVIRTLNHNNIPTRKMIAILSYLRGSMTALPYKKKDVSNYRTKINRELTGNDMTQVLRFFQDKQKEDPSFFYKFEIGEDKKVKHMFWADAASIKYYEQYGDCVSFDTTYMTNKYNLPFAPFVGITGHGHTCLFACAFISDETAEKFKWIFTTFLEAMGGKHPQTIITDQDKAMRSAIQQVFPDTVHRNCFFHIKSKCYQKNGNCFAKNIGLPEMFEDIVNCSLAVSEFEMDWKKMIEGYHLENNKYFCKMWETRDRFIPVYFKNDFFPFLQSTGRSEGTNSRFKDNVGSTYSVMSFLREYTRIMDQVRVSEELEDNESKKKRPKELMFGYTIEKQAQEIYNRNIFRKFQLQLKETSKLNYKRAHKDHVFEVYPKANQRWRKRETGITSTTEEVQTGTHPVLRHNLLSRKAATLTSSAAKTDRTMQFVSDEIDRIQEKVNQMLSIEEDAPKTVPSNEADGESVESGSSRQLTEVLENPAAIKQKGRPKKPTRLKPLLEEIRKKMTKAEGKKNKKTANGTFRAATLVLSVELDQVVHKSQQQGGFLMMAGVQKTAQNNQIGQMPKSFHPPY</sequence>
<dbReference type="EMBL" id="CP144747">
    <property type="protein sequence ID" value="WVZ62287.1"/>
    <property type="molecule type" value="Genomic_DNA"/>
</dbReference>
<dbReference type="InterPro" id="IPR018289">
    <property type="entry name" value="MULE_transposase_dom"/>
</dbReference>
<organism evidence="4 5">
    <name type="scientific">Paspalum notatum var. saurae</name>
    <dbReference type="NCBI Taxonomy" id="547442"/>
    <lineage>
        <taxon>Eukaryota</taxon>
        <taxon>Viridiplantae</taxon>
        <taxon>Streptophyta</taxon>
        <taxon>Embryophyta</taxon>
        <taxon>Tracheophyta</taxon>
        <taxon>Spermatophyta</taxon>
        <taxon>Magnoliopsida</taxon>
        <taxon>Liliopsida</taxon>
        <taxon>Poales</taxon>
        <taxon>Poaceae</taxon>
        <taxon>PACMAD clade</taxon>
        <taxon>Panicoideae</taxon>
        <taxon>Andropogonodae</taxon>
        <taxon>Paspaleae</taxon>
        <taxon>Paspalinae</taxon>
        <taxon>Paspalum</taxon>
    </lineage>
</organism>
<keyword evidence="5" id="KW-1185">Reference proteome</keyword>
<dbReference type="Proteomes" id="UP001341281">
    <property type="component" value="Chromosome 03"/>
</dbReference>
<evidence type="ECO:0000313" key="4">
    <source>
        <dbReference type="EMBL" id="WVZ62287.1"/>
    </source>
</evidence>
<dbReference type="Pfam" id="PF03101">
    <property type="entry name" value="FAR1"/>
    <property type="match status" value="1"/>
</dbReference>
<evidence type="ECO:0000259" key="2">
    <source>
        <dbReference type="Pfam" id="PF03101"/>
    </source>
</evidence>
<dbReference type="PANTHER" id="PTHR47718">
    <property type="entry name" value="OS01G0519700 PROTEIN"/>
    <property type="match status" value="1"/>
</dbReference>
<name>A0AAQ3SXB9_PASNO</name>
<evidence type="ECO:0000256" key="1">
    <source>
        <dbReference type="SAM" id="MobiDB-lite"/>
    </source>
</evidence>
<accession>A0AAQ3SXB9</accession>
<evidence type="ECO:0000259" key="3">
    <source>
        <dbReference type="Pfam" id="PF10551"/>
    </source>
</evidence>
<evidence type="ECO:0008006" key="6">
    <source>
        <dbReference type="Google" id="ProtNLM"/>
    </source>
</evidence>
<gene>
    <name evidence="4" type="ORF">U9M48_012051</name>
</gene>
<feature type="region of interest" description="Disordered" evidence="1">
    <location>
        <begin position="301"/>
        <end position="328"/>
    </location>
</feature>
<evidence type="ECO:0000313" key="5">
    <source>
        <dbReference type="Proteomes" id="UP001341281"/>
    </source>
</evidence>